<reference evidence="2" key="1">
    <citation type="submission" date="2015-10" db="EMBL/GenBank/DDBJ databases">
        <authorList>
            <person name="Regsiter A."/>
            <person name="william w."/>
        </authorList>
    </citation>
    <scope>NUCLEOTIDE SEQUENCE</scope>
    <source>
        <strain evidence="2">Montdore</strain>
    </source>
</reference>
<evidence type="ECO:0000313" key="2">
    <source>
        <dbReference type="EMBL" id="CUS11431.1"/>
    </source>
</evidence>
<dbReference type="EMBL" id="LN891021">
    <property type="protein sequence ID" value="CUS11431.1"/>
    <property type="molecule type" value="Genomic_DNA"/>
</dbReference>
<name>A0A292PXB9_9PEZI</name>
<gene>
    <name evidence="2" type="ORF">GSTUAT00004448001</name>
</gene>
<protein>
    <submittedName>
        <fullName evidence="2">Uncharacterized protein</fullName>
    </submittedName>
</protein>
<organism evidence="2 3">
    <name type="scientific">Tuber aestivum</name>
    <name type="common">summer truffle</name>
    <dbReference type="NCBI Taxonomy" id="59557"/>
    <lineage>
        <taxon>Eukaryota</taxon>
        <taxon>Fungi</taxon>
        <taxon>Dikarya</taxon>
        <taxon>Ascomycota</taxon>
        <taxon>Pezizomycotina</taxon>
        <taxon>Pezizomycetes</taxon>
        <taxon>Pezizales</taxon>
        <taxon>Tuberaceae</taxon>
        <taxon>Tuber</taxon>
    </lineage>
</organism>
<feature type="compositionally biased region" description="Polar residues" evidence="1">
    <location>
        <begin position="8"/>
        <end position="20"/>
    </location>
</feature>
<dbReference type="AlphaFoldDB" id="A0A292PXB9"/>
<dbReference type="Proteomes" id="UP001412239">
    <property type="component" value="Unassembled WGS sequence"/>
</dbReference>
<proteinExistence type="predicted"/>
<keyword evidence="3" id="KW-1185">Reference proteome</keyword>
<sequence length="78" mass="8927">MMDHRLQSVPSYPKNCSTRSPRPYWSGRPCHQRSRIRSRGSNNGSVAADPARSCYRGVRYRWSPAADTGAKRPHFPPR</sequence>
<evidence type="ECO:0000256" key="1">
    <source>
        <dbReference type="SAM" id="MobiDB-lite"/>
    </source>
</evidence>
<feature type="region of interest" description="Disordered" evidence="1">
    <location>
        <begin position="1"/>
        <end position="50"/>
    </location>
</feature>
<accession>A0A292PXB9</accession>
<evidence type="ECO:0000313" key="3">
    <source>
        <dbReference type="Proteomes" id="UP001412239"/>
    </source>
</evidence>